<dbReference type="GeneID" id="80539593"/>
<comment type="function">
    <text evidence="17">RNA-directed RNA polymerase that catalyzes the replication of viral genomic RNA. The template is composed of the viral RNA tightly encapsidated by the nucleoprotein (N). The replicase mode is dependent on intracellular N protein concentration. In this mode, the polymerase replicates the whole viral genome without recognizing transcriptional signals, and the replicated genome is not caped or polyadenylated.</text>
</comment>
<dbReference type="Pfam" id="PF14318">
    <property type="entry name" value="Mononeg_mRNAcap"/>
    <property type="match status" value="1"/>
</dbReference>
<keyword evidence="20" id="KW-1185">Reference proteome</keyword>
<keyword evidence="6 17" id="KW-0547">Nucleotide-binding</keyword>
<comment type="catalytic activity">
    <reaction evidence="15">
        <text>a 5'-end (5'-triphosphoguanosine)-adenylyl-adenylyl-cytidylyl-adenosine in mRNA + 2 S-adenosyl-L-methionine = a 5'-end (N(7)-methyl 5'-triphosphoguanosine)-(2'-O-methyladenylyl)-adenylyl-cytidylyl-adenosine in mRNA + 2 S-adenosyl-L-homocysteine + H(+)</text>
        <dbReference type="Rhea" id="RHEA:65376"/>
        <dbReference type="Rhea" id="RHEA-COMP:16797"/>
        <dbReference type="Rhea" id="RHEA-COMP:16798"/>
        <dbReference type="ChEBI" id="CHEBI:15378"/>
        <dbReference type="ChEBI" id="CHEBI:57856"/>
        <dbReference type="ChEBI" id="CHEBI:59789"/>
        <dbReference type="ChEBI" id="CHEBI:156483"/>
        <dbReference type="ChEBI" id="CHEBI:156484"/>
        <dbReference type="EC" id="2.1.1.375"/>
    </reaction>
</comment>
<organism evidence="19 20">
    <name type="scientific">Hymenopteran arli-related virus OKIAV99</name>
    <dbReference type="NCBI Taxonomy" id="2792566"/>
    <lineage>
        <taxon>Viruses</taxon>
        <taxon>Riboviria</taxon>
        <taxon>Orthornavirae</taxon>
        <taxon>Negarnaviricota</taxon>
        <taxon>Haploviricotina</taxon>
        <taxon>Monjiviricetes</taxon>
        <taxon>Mononegavirales</taxon>
        <taxon>Lispiviridae</taxon>
        <taxon>Phelinovirus</taxon>
        <taxon>Phelinovirus aphidis</taxon>
    </lineage>
</organism>
<name>A0AAE7P3Y8_9MONO</name>
<feature type="domain" description="RdRp catalytic" evidence="18">
    <location>
        <begin position="541"/>
        <end position="732"/>
    </location>
</feature>
<comment type="catalytic activity">
    <reaction evidence="17">
        <text>RNA(n) + a ribonucleoside 5'-triphosphate = RNA(n+1) + diphosphate</text>
        <dbReference type="Rhea" id="RHEA:21248"/>
        <dbReference type="Rhea" id="RHEA-COMP:14527"/>
        <dbReference type="Rhea" id="RHEA-COMP:17342"/>
        <dbReference type="ChEBI" id="CHEBI:33019"/>
        <dbReference type="ChEBI" id="CHEBI:61557"/>
        <dbReference type="ChEBI" id="CHEBI:140395"/>
        <dbReference type="EC" id="2.7.7.48"/>
    </reaction>
</comment>
<reference evidence="19" key="2">
    <citation type="submission" date="2020-11" db="EMBL/GenBank/DDBJ databases">
        <authorList>
            <person name="Kafer S."/>
            <person name="Paraskevopoulou S."/>
            <person name="Zirkel F."/>
            <person name="Wieseke N."/>
            <person name="Donath A."/>
            <person name="Petersen M."/>
            <person name="Jones T.C."/>
            <person name="Liu S."/>
            <person name="Zhou X."/>
            <person name="Middendorf M."/>
            <person name="Junglen S."/>
            <person name="Misof B."/>
            <person name="Drosten C."/>
        </authorList>
    </citation>
    <scope>NUCLEOTIDE SEQUENCE</scope>
    <source>
        <strain evidence="19">OKIAV99</strain>
    </source>
</reference>
<evidence type="ECO:0000256" key="13">
    <source>
        <dbReference type="ARBA" id="ARBA00024499"/>
    </source>
</evidence>
<dbReference type="PIRSF" id="PIRSF000830">
    <property type="entry name" value="RNA_pol_ParamyxoV"/>
    <property type="match status" value="1"/>
</dbReference>
<comment type="subcellular location">
    <subcellularLocation>
        <location evidence="17">Virion</location>
    </subcellularLocation>
    <subcellularLocation>
        <location evidence="17">Host cytoplasm</location>
    </subcellularLocation>
</comment>
<evidence type="ECO:0000256" key="1">
    <source>
        <dbReference type="ARBA" id="ARBA00022484"/>
    </source>
</evidence>
<keyword evidence="17" id="KW-0489">Methyltransferase</keyword>
<dbReference type="GO" id="GO:0030430">
    <property type="term" value="C:host cell cytoplasm"/>
    <property type="evidence" value="ECO:0007669"/>
    <property type="project" value="UniProtKB-SubCell"/>
</dbReference>
<dbReference type="Proteomes" id="UP000830452">
    <property type="component" value="Segment"/>
</dbReference>
<dbReference type="EC" id="2.1.1.-" evidence="17"/>
<dbReference type="EMBL" id="MW288203">
    <property type="protein sequence ID" value="QPL15345.1"/>
    <property type="molecule type" value="Viral_cRNA"/>
</dbReference>
<evidence type="ECO:0000256" key="9">
    <source>
        <dbReference type="ARBA" id="ARBA00022953"/>
    </source>
</evidence>
<comment type="catalytic activity">
    <reaction evidence="14 17">
        <text>a 5'-end (5'-triphosphoguanosine)-adenylyl-adenylyl-cytidylyl-adenosine in mRNA + S-adenosyl-L-methionine = a 5'-end (5'-triphosphoguanosine)-(2'-O-methyladenylyl)-adenylyl-cytidylyl-adenosine in mRNA + S-adenosyl-L-homocysteine + H(+)</text>
        <dbReference type="Rhea" id="RHEA:65380"/>
        <dbReference type="Rhea" id="RHEA-COMP:16797"/>
        <dbReference type="Rhea" id="RHEA-COMP:16801"/>
        <dbReference type="ChEBI" id="CHEBI:15378"/>
        <dbReference type="ChEBI" id="CHEBI:57856"/>
        <dbReference type="ChEBI" id="CHEBI:59789"/>
        <dbReference type="ChEBI" id="CHEBI:156482"/>
        <dbReference type="ChEBI" id="CHEBI:156484"/>
    </reaction>
</comment>
<evidence type="ECO:0000256" key="11">
    <source>
        <dbReference type="ARBA" id="ARBA00023268"/>
    </source>
</evidence>
<evidence type="ECO:0000256" key="16">
    <source>
        <dbReference type="ARBA" id="ARBA00048548"/>
    </source>
</evidence>
<dbReference type="EC" id="3.6.1.-" evidence="17"/>
<evidence type="ECO:0000256" key="10">
    <source>
        <dbReference type="ARBA" id="ARBA00023042"/>
    </source>
</evidence>
<dbReference type="GO" id="GO:0004482">
    <property type="term" value="F:mRNA 5'-cap (guanine-N7-)-methyltransferase activity"/>
    <property type="evidence" value="ECO:0007669"/>
    <property type="project" value="InterPro"/>
</dbReference>
<keyword evidence="17" id="KW-1035">Host cytoplasm</keyword>
<keyword evidence="5 17" id="KW-0548">Nucleotidyltransferase</keyword>
<protein>
    <recommendedName>
        <fullName evidence="17">RNA-directed RNA polymerase L</fullName>
        <shortName evidence="17">Protein L</shortName>
    </recommendedName>
    <alternativeName>
        <fullName evidence="17">Large structural protein</fullName>
    </alternativeName>
    <alternativeName>
        <fullName evidence="17">Replicase</fullName>
    </alternativeName>
    <alternativeName>
        <fullName evidence="17">Transcriptase</fullName>
    </alternativeName>
    <domain>
        <recommendedName>
            <fullName evidence="17">RNA-directed RNA polymerase</fullName>
            <ecNumber evidence="17">2.7.7.48</ecNumber>
        </recommendedName>
    </domain>
    <domain>
        <recommendedName>
            <fullName evidence="17">GTP phosphohydrolase</fullName>
            <ecNumber evidence="17">3.6.1.-</ecNumber>
        </recommendedName>
    </domain>
    <domain>
        <recommendedName>
            <fullName evidence="17">GDP polyribonucleotidyltransferase</fullName>
            <ecNumber evidence="17">2.7.7.88</ecNumber>
        </recommendedName>
        <alternativeName>
            <fullName evidence="17">PRNTase</fullName>
        </alternativeName>
    </domain>
    <domain>
        <recommendedName>
            <fullName evidence="17">mRNA (nucleoside-2'-O-)-methyltransferase</fullName>
            <shortName evidence="17">N1-2'-O-MTase</shortName>
            <ecNumber evidence="17">2.1.1.-</ecNumber>
        </recommendedName>
    </domain>
    <domain>
        <recommendedName>
            <fullName evidence="17">mRNA (guanine-N(7)-)-methyltransferase</fullName>
            <shortName evidence="17">G-N7-MTase</shortName>
        </recommendedName>
    </domain>
</protein>
<evidence type="ECO:0000256" key="14">
    <source>
        <dbReference type="ARBA" id="ARBA00047332"/>
    </source>
</evidence>
<evidence type="ECO:0000256" key="5">
    <source>
        <dbReference type="ARBA" id="ARBA00022695"/>
    </source>
</evidence>
<evidence type="ECO:0000313" key="19">
    <source>
        <dbReference type="EMBL" id="QPL15345.1"/>
    </source>
</evidence>
<comment type="catalytic activity">
    <reaction evidence="16 17">
        <text>GTP + H2O = GDP + phosphate + H(+)</text>
        <dbReference type="Rhea" id="RHEA:19669"/>
        <dbReference type="ChEBI" id="CHEBI:15377"/>
        <dbReference type="ChEBI" id="CHEBI:15378"/>
        <dbReference type="ChEBI" id="CHEBI:37565"/>
        <dbReference type="ChEBI" id="CHEBI:43474"/>
        <dbReference type="ChEBI" id="CHEBI:58189"/>
    </reaction>
</comment>
<keyword evidence="7 17" id="KW-0067">ATP-binding</keyword>
<dbReference type="RefSeq" id="YP_010800931.1">
    <property type="nucleotide sequence ID" value="NC_076921.1"/>
</dbReference>
<proteinExistence type="inferred from homology"/>
<dbReference type="InterPro" id="IPR014023">
    <property type="entry name" value="Mononeg_RNA_pol_cat"/>
</dbReference>
<evidence type="ECO:0000256" key="3">
    <source>
        <dbReference type="ARBA" id="ARBA00022679"/>
    </source>
</evidence>
<dbReference type="InterPro" id="IPR026890">
    <property type="entry name" value="Mononeg_mRNAcap"/>
</dbReference>
<evidence type="ECO:0000256" key="15">
    <source>
        <dbReference type="ARBA" id="ARBA00047370"/>
    </source>
</evidence>
<dbReference type="EC" id="2.7.7.48" evidence="17"/>
<comment type="catalytic activity">
    <reaction evidence="13 17">
        <text>a 5'-end (5'-triphosphoguanosine)-(2'-O-methyladenylyl)-adenylyl-cytidylyl-adenosine in mRNA + S-adenosyl-L-methionine = a 5'-end (N(7)-methyl 5'-triphosphoguanosine)-(2'-O-methyladenylyl)-adenylyl-cytidylyl-adenosine in mRNA + S-adenosyl-L-homocysteine</text>
        <dbReference type="Rhea" id="RHEA:65440"/>
        <dbReference type="Rhea" id="RHEA-COMP:16798"/>
        <dbReference type="Rhea" id="RHEA-COMP:16801"/>
        <dbReference type="ChEBI" id="CHEBI:57856"/>
        <dbReference type="ChEBI" id="CHEBI:59789"/>
        <dbReference type="ChEBI" id="CHEBI:156482"/>
        <dbReference type="ChEBI" id="CHEBI:156483"/>
    </reaction>
</comment>
<keyword evidence="1 17" id="KW-0696">RNA-directed RNA polymerase</keyword>
<keyword evidence="2 17" id="KW-0507">mRNA processing</keyword>
<evidence type="ECO:0000256" key="7">
    <source>
        <dbReference type="ARBA" id="ARBA00022840"/>
    </source>
</evidence>
<dbReference type="Pfam" id="PF01728">
    <property type="entry name" value="FtsJ"/>
    <property type="match status" value="1"/>
</dbReference>
<evidence type="ECO:0000256" key="12">
    <source>
        <dbReference type="ARBA" id="ARBA00024494"/>
    </source>
</evidence>
<evidence type="ECO:0000256" key="8">
    <source>
        <dbReference type="ARBA" id="ARBA00022844"/>
    </source>
</evidence>
<evidence type="ECO:0000256" key="6">
    <source>
        <dbReference type="ARBA" id="ARBA00022741"/>
    </source>
</evidence>
<keyword evidence="11" id="KW-0511">Multifunctional enzyme</keyword>
<dbReference type="KEGG" id="vg:80539593"/>
<dbReference type="PROSITE" id="PS50526">
    <property type="entry name" value="RDRP_SSRNA_NEG_NONSEG"/>
    <property type="match status" value="1"/>
</dbReference>
<dbReference type="GO" id="GO:0005524">
    <property type="term" value="F:ATP binding"/>
    <property type="evidence" value="ECO:0007669"/>
    <property type="project" value="UniProtKB-KW"/>
</dbReference>
<dbReference type="EC" id="2.7.7.88" evidence="17"/>
<accession>A0AAE7P3Y8</accession>
<evidence type="ECO:0000256" key="2">
    <source>
        <dbReference type="ARBA" id="ARBA00022664"/>
    </source>
</evidence>
<dbReference type="InterPro" id="IPR002877">
    <property type="entry name" value="RNA_MeTrfase_FtsJ_dom"/>
</dbReference>
<evidence type="ECO:0000313" key="20">
    <source>
        <dbReference type="Proteomes" id="UP000830452"/>
    </source>
</evidence>
<comment type="function">
    <text evidence="17">RNA-directed RNA polymerase that catalyzes the transcription of viral mRNAs, their capping and polyadenylation. The template is composed of the viral RNA tightly encapsidated by the nucleoprotein (N). The viral polymerase binds to the genomic RNA at the 3' leader promoter, and transcribes subsequently all viral mRNAs with a decreasing efficiency. The first gene is the most transcribed, and the last the least transcribed. The viral phosphoprotein acts as a processivity factor. Capping is concomitant with initiation of mRNA transcription. Indeed, a GDP polyribonucleotidyl transferase (PRNTase) adds the cap structure when the nascent RNA chain length has reached few nucleotides. Ribose 2'-O methylation of viral mRNA cap precedes and facilitates subsequent guanine-N-7 methylation, both activities being carried by the viral polymerase. Polyadenylation of mRNAs occur by a stuttering mechanism at a slipery stop site present at the end viral genes. After finishing transcription of a mRNA, the polymerase can resume transcription of the downstream gene.</text>
</comment>
<keyword evidence="9 17" id="KW-0693">Viral RNA replication</keyword>
<dbReference type="InterPro" id="IPR016269">
    <property type="entry name" value="RNA-dir_pol_paramyxovirus"/>
</dbReference>
<evidence type="ECO:0000256" key="4">
    <source>
        <dbReference type="ARBA" id="ARBA00022691"/>
    </source>
</evidence>
<keyword evidence="8 17" id="KW-0946">Virion</keyword>
<comment type="catalytic activity">
    <reaction evidence="12">
        <text>a 5'-end triphospho-adenylyl-adenylyl-cytidylyl-adenosine in mRNA + GDP + H(+) = a 5'-end (5'-triphosphoguanosine)-adenylyl-adenylyl-cytidylyl-adenosine in mRNA + diphosphate</text>
        <dbReference type="Rhea" id="RHEA:65436"/>
        <dbReference type="Rhea" id="RHEA-COMP:16797"/>
        <dbReference type="Rhea" id="RHEA-COMP:16799"/>
        <dbReference type="ChEBI" id="CHEBI:15378"/>
        <dbReference type="ChEBI" id="CHEBI:33019"/>
        <dbReference type="ChEBI" id="CHEBI:58189"/>
        <dbReference type="ChEBI" id="CHEBI:156484"/>
        <dbReference type="ChEBI" id="CHEBI:156503"/>
        <dbReference type="EC" id="2.7.7.88"/>
    </reaction>
</comment>
<evidence type="ECO:0000259" key="18">
    <source>
        <dbReference type="PROSITE" id="PS50526"/>
    </source>
</evidence>
<dbReference type="GO" id="GO:0044423">
    <property type="term" value="C:virion component"/>
    <property type="evidence" value="ECO:0007669"/>
    <property type="project" value="UniProtKB-KW"/>
</dbReference>
<keyword evidence="10 17" id="KW-0506">mRNA capping</keyword>
<dbReference type="Pfam" id="PF00946">
    <property type="entry name" value="Mononeg_RNA_pol"/>
    <property type="match status" value="1"/>
</dbReference>
<comment type="similarity">
    <text evidence="17">Belongs to the paramyxovirus L protein family.</text>
</comment>
<sequence length="2058" mass="234663">MDYQVLNDAHLQSAIRLDERLMFSTGTDCPKWIKDVRSTCPVQPVQSICIHSERLYGEILAGVYLGYIGCGKNNREQWDQCTEASWKVLSAALKGIVDLQESEIPEEHPDRYSMLSYGLFWEHIKMKMQIMDRVGFQWTTLEYVPPAFQNIYLANNFMVMVHKRQAYLLDYQQIMMLSDTIWGRINTRLFNYMKRNTTPGKFKDTTLVSLYKMFDTLFYDYSKCIYSAVKLWEPIILGQLIKNVDPLKSTHSFHAKMMKELVDTQVPCADEFDRILSDPSLTPEELSELHGLYRHFGHPTVNELEGCDKVYRITRSRPLPNHDTMKELTGALQRSLISTFCQLEGRWPNIRNVDTLSNKKLREMASGHSRHMNLFCDDISLFDWAEIDFAKELNFDNYPDFTELVEDKALAPHRDQVRAVYAPCKLGYHPEKVRRSRRQLKAVLETIEVDIEGIINKVSIREIPDNWKLILLHAKEREMKDKPRLFAMLVFEMKMYFSATQSNIKNQVFRYYPQQTMTLNETDMHKRLLGFTRALPDSAYLPVYIMIDFSSWNIHWSKWSTHSVSVMLDQLFGLHDVYTYGHEFFESCLVALSSYYNPPACFKGSHCSEGDPIECRGAWYNHQGGFEGIMQRQWTIVTIGLLQLVEAKTGIRFQKIGQADNQVCKLYILKKDRSLTEDEYIQQYAADIDQQISIFWEHLDRYSADIGLVTKPEESAASTVVVIYGKRMYVRGSLMPSSCKKISRELVGVNGVYPSLLERVVATQSGGLASSNEGYDPIISCHLTQSLAVFHTWKSAQYSLLERKQTGAACREWMETMEGKIFMLVTCGDIGGLPYQNILNYLYRGHPDSLTSYTTYLYAAARSIPIARKLYTYLQNRNYKLGDGNHELLVSNPCATNIKTYPLLSSVFRKALERTVRSENKNIHLRQLFPLDGEKQDAAMFVFLLSHSPLHPRLAHEIYRLTPLAVKRAFLAKFSNTRTTQILFQKRNYLSAWSDVEEGFDDDFGDFSSSDTFCVKGLDEGLLKHVTDMYIQVRELPPCHTMICPSTLAQDMRDYTWKDIIPPGSKIEGVTVPHPFHQFYLSPSVDGLHDACKGDPEYLSFTLDTLNRRELLTTVGGSPAFVGSRTREKVVGKIFTIVSQMRSHKAAERAILLRTWCVDKAGTWDRFLVELAAARTDVPLSLLEFTAGKVSGGHPSHRLQDHVTPDSTANNFNLNITTHLCISTDPVGRFSRGVDNYVMHFQGLMHCGIAILLMKVQWSKKLERSYHFHYSGQCCEEKLEDVKVFSNINPPVVHAYKDNPLLYASMGAVSTQGLDVYHGITTRTHEDADWALATVLFGRIRSASMSHVVGFAERIDHKSGQIGVQEVRRSNLPRLLVSLAKLLCLYVDADRPHFVGYISAMRSDIWDDYASSCLLPELLPHVAHHLQLDGLPEMYARLNVMSNAIMTKLKSVCLEVYDHQLEGVPFNHPPFHITPSVKINHILRMWGQEIFIKFEGRYQIKRLVGKILSEYHKRLADPHSPCTYLATLLVKTILLEYGYEGLCDIWIKSPLILAKLAPECLLRINPQTNNEADLFGSHTIAYHPSPNVKDGYILQFEMGIRSEVYEDLVISAPKTLDPRPLKTREDQQYRVVGQISTAYLKFMEIVHREGWELTSSALCICDGEGGLSYYLSKLTGKPTFYNSLVNISTAPQHRGHQYIPGAFIRSPELCLGKELVGVTGGDITIAENRELLIKLITKENVTPSVITCDAEAAITFTPITTLAIVEAFCHLGAALKISKGILKYFIIDGLTSSVIGARLQMVWKRVKLVTVCMSSHETSETFWVCDNWALAPEYCVPSGLSSVVRVPNSYRAVVGTLDQYRTMRRSYSHPLQEERRDMTLELLVSGVCYGFQSNAITSFNTLTNHLFPYDSQVSIQENIKRAMRDARKLVLLSATSYGLMFDGVPLEPGPAGVVCMRSSTHEGLDIIMDALYGLRIVDSLISSWNMDPDINSQLTRELGVKVNVKDRKSGFTYPYIPHDIADWRNKKLKALWRVVGYARGWHRIAQRVAQVQGREHWK</sequence>
<keyword evidence="4 17" id="KW-0949">S-adenosyl-L-methionine</keyword>
<keyword evidence="3 17" id="KW-0808">Transferase</keyword>
<evidence type="ECO:0000256" key="17">
    <source>
        <dbReference type="PIRNR" id="PIRNR000830"/>
    </source>
</evidence>
<dbReference type="GO" id="GO:0003968">
    <property type="term" value="F:RNA-directed RNA polymerase activity"/>
    <property type="evidence" value="ECO:0007669"/>
    <property type="project" value="UniProtKB-KW"/>
</dbReference>
<reference evidence="19" key="1">
    <citation type="journal article" date="2019" name="PLoS Pathog.">
        <title>Re-assessing the diversity of negative strand RNA viruses in insects.</title>
        <authorList>
            <person name="Kafer S."/>
            <person name="Paraskevopoulou S."/>
            <person name="Zirkel F."/>
            <person name="Wieseke N."/>
            <person name="Donath A."/>
            <person name="Petersen M."/>
            <person name="Jones T.C."/>
            <person name="Liu S."/>
            <person name="Zhou X."/>
            <person name="Middendorf M."/>
            <person name="Junglen S."/>
            <person name="Misof B."/>
            <person name="Drosten C."/>
        </authorList>
    </citation>
    <scope>NUCLEOTIDE SEQUENCE</scope>
    <source>
        <strain evidence="19">OKIAV99</strain>
    </source>
</reference>